<dbReference type="SUPFAM" id="SSF53335">
    <property type="entry name" value="S-adenosyl-L-methionine-dependent methyltransferases"/>
    <property type="match status" value="1"/>
</dbReference>
<evidence type="ECO:0000256" key="7">
    <source>
        <dbReference type="ARBA" id="ARBA00022603"/>
    </source>
</evidence>
<gene>
    <name evidence="11" type="ORF">CBOVIS_LOCUS12743</name>
</gene>
<feature type="compositionally biased region" description="Polar residues" evidence="10">
    <location>
        <begin position="655"/>
        <end position="673"/>
    </location>
</feature>
<evidence type="ECO:0000256" key="10">
    <source>
        <dbReference type="SAM" id="MobiDB-lite"/>
    </source>
</evidence>
<evidence type="ECO:0000256" key="3">
    <source>
        <dbReference type="ARBA" id="ARBA00011914"/>
    </source>
</evidence>
<dbReference type="EMBL" id="CADEPM010000013">
    <property type="protein sequence ID" value="CAB3411341.1"/>
    <property type="molecule type" value="Genomic_DNA"/>
</dbReference>
<dbReference type="Gene3D" id="1.10.20.10">
    <property type="entry name" value="Histone, subunit A"/>
    <property type="match status" value="1"/>
</dbReference>
<feature type="region of interest" description="Disordered" evidence="10">
    <location>
        <begin position="381"/>
        <end position="423"/>
    </location>
</feature>
<dbReference type="AlphaFoldDB" id="A0A8S1FDA7"/>
<dbReference type="GO" id="GO:0046982">
    <property type="term" value="F:protein heterodimerization activity"/>
    <property type="evidence" value="ECO:0007669"/>
    <property type="project" value="InterPro"/>
</dbReference>
<comment type="caution">
    <text evidence="11">The sequence shown here is derived from an EMBL/GenBank/DDBJ whole genome shotgun (WGS) entry which is preliminary data.</text>
</comment>
<evidence type="ECO:0000256" key="2">
    <source>
        <dbReference type="ARBA" id="ARBA00004496"/>
    </source>
</evidence>
<dbReference type="CDD" id="cd22919">
    <property type="entry name" value="HFD_CENP-S"/>
    <property type="match status" value="1"/>
</dbReference>
<dbReference type="GO" id="GO:0018025">
    <property type="term" value="F:calmodulin-lysine N-methyltransferase activity"/>
    <property type="evidence" value="ECO:0007669"/>
    <property type="project" value="UniProtKB-EC"/>
</dbReference>
<evidence type="ECO:0000313" key="11">
    <source>
        <dbReference type="EMBL" id="CAB3411341.1"/>
    </source>
</evidence>
<comment type="subcellular location">
    <subcellularLocation>
        <location evidence="2">Cytoplasm</location>
    </subcellularLocation>
    <subcellularLocation>
        <location evidence="1">Nucleus</location>
    </subcellularLocation>
</comment>
<name>A0A8S1FDA7_9PELO</name>
<dbReference type="InterPro" id="IPR029003">
    <property type="entry name" value="CENP-S/Mhf1"/>
</dbReference>
<dbReference type="InterPro" id="IPR019410">
    <property type="entry name" value="Methyltransf_16"/>
</dbReference>
<dbReference type="Pfam" id="PF15630">
    <property type="entry name" value="CENP-S"/>
    <property type="match status" value="1"/>
</dbReference>
<accession>A0A8S1FDA7</accession>
<feature type="region of interest" description="Disordered" evidence="10">
    <location>
        <begin position="567"/>
        <end position="711"/>
    </location>
</feature>
<dbReference type="Proteomes" id="UP000494206">
    <property type="component" value="Unassembled WGS sequence"/>
</dbReference>
<evidence type="ECO:0000313" key="12">
    <source>
        <dbReference type="Proteomes" id="UP000494206"/>
    </source>
</evidence>
<keyword evidence="8" id="KW-0808">Transferase</keyword>
<evidence type="ECO:0000256" key="4">
    <source>
        <dbReference type="ARBA" id="ARBA00016400"/>
    </source>
</evidence>
<proteinExistence type="predicted"/>
<dbReference type="CDD" id="cd02440">
    <property type="entry name" value="AdoMet_MTases"/>
    <property type="match status" value="1"/>
</dbReference>
<dbReference type="PANTHER" id="PTHR13539:SF3">
    <property type="entry name" value="CALMODULIN-LYSINE N-METHYLTRANSFERASE"/>
    <property type="match status" value="1"/>
</dbReference>
<feature type="compositionally biased region" description="Basic residues" evidence="10">
    <location>
        <begin position="391"/>
        <end position="400"/>
    </location>
</feature>
<dbReference type="OrthoDB" id="413520at2759"/>
<protein>
    <recommendedName>
        <fullName evidence="5">Calmodulin-lysine N-methyltransferase</fullName>
        <ecNumber evidence="3">2.1.1.60</ecNumber>
    </recommendedName>
    <alternativeName>
        <fullName evidence="4">Centromere protein S</fullName>
    </alternativeName>
</protein>
<feature type="compositionally biased region" description="Polar residues" evidence="10">
    <location>
        <begin position="574"/>
        <end position="613"/>
    </location>
</feature>
<dbReference type="GO" id="GO:0005737">
    <property type="term" value="C:cytoplasm"/>
    <property type="evidence" value="ECO:0007669"/>
    <property type="project" value="UniProtKB-SubCell"/>
</dbReference>
<dbReference type="GO" id="GO:0032259">
    <property type="term" value="P:methylation"/>
    <property type="evidence" value="ECO:0007669"/>
    <property type="project" value="UniProtKB-KW"/>
</dbReference>
<dbReference type="Pfam" id="PF10294">
    <property type="entry name" value="Methyltransf_16"/>
    <property type="match status" value="1"/>
</dbReference>
<keyword evidence="7" id="KW-0489">Methyltransferase</keyword>
<evidence type="ECO:0000256" key="8">
    <source>
        <dbReference type="ARBA" id="ARBA00022679"/>
    </source>
</evidence>
<keyword evidence="6" id="KW-0963">Cytoplasm</keyword>
<dbReference type="EC" id="2.1.1.60" evidence="3"/>
<dbReference type="InterPro" id="IPR009072">
    <property type="entry name" value="Histone-fold"/>
</dbReference>
<sequence>MNEDEARDIGNALNAVSSKRHASDEADFINDARSSKRARQNWSLFASRVRRVVKGSPPEIGRDLVFFDVIDGQIAGTKNLKWKANRNLDVVMFNDRKNQPTLDEIAKGFDRTGNVRIWGGSEALGHAILKRAIDLSETNDVLELGAGFLAIPSFCFTATFPDAKIFISDGSDEALKNLEEVKKLNNNTNIEIGKVLWGETKLDRKFDVILAAECVFFADHHENFMRCVDEHLKPDGVVVIASPLRKNSLERFFDHVRDHWKEFDIEFEKDINEQMAQQYYETRSDPDEDELNAAVEFGVLKMADEVGEDIATRNAIDHLRFEPDVIRRISALVFDTVVEDWATDLVAFASHAGRQNVNLDDIALLTRRNPELFEMACKMAGVRPSDEKEKGKKAKSRKRKVESAQVSPFNVDDANTRSRSNSINRASPVPISIEAPNLSFLKTPAIKPVTSTPKSTPNPTFTARGRLFSDDITPIRPNEHNQKADLINLTKIDEEDEIQEIVEPDSFENFFAKREMPTTSTLNGNLSSLIRDAEKVGDEQRNLENERLEAMVPDDYDSFDDEIIVDSVIRPNEKPSSSMSTAKQRTNSPDPFGNSTGSNQSSTLTEQKNQQTPAPAKRNSVFSTKFSAFSFDDDDDSFDAPIQQPAEKLKDEPASQDSFDFPIQTTSNSQSSIPKWKMVADKYAAKTPKQKKKSPSPVATESAKKRSRLNIEDDRDSFDEFDFGV</sequence>
<dbReference type="InterPro" id="IPR029063">
    <property type="entry name" value="SAM-dependent_MTases_sf"/>
</dbReference>
<evidence type="ECO:0000256" key="1">
    <source>
        <dbReference type="ARBA" id="ARBA00004123"/>
    </source>
</evidence>
<reference evidence="11 12" key="1">
    <citation type="submission" date="2020-04" db="EMBL/GenBank/DDBJ databases">
        <authorList>
            <person name="Laetsch R D."/>
            <person name="Stevens L."/>
            <person name="Kumar S."/>
            <person name="Blaxter L. M."/>
        </authorList>
    </citation>
    <scope>NUCLEOTIDE SEQUENCE [LARGE SCALE GENOMIC DNA]</scope>
</reference>
<keyword evidence="12" id="KW-1185">Reference proteome</keyword>
<organism evidence="11 12">
    <name type="scientific">Caenorhabditis bovis</name>
    <dbReference type="NCBI Taxonomy" id="2654633"/>
    <lineage>
        <taxon>Eukaryota</taxon>
        <taxon>Metazoa</taxon>
        <taxon>Ecdysozoa</taxon>
        <taxon>Nematoda</taxon>
        <taxon>Chromadorea</taxon>
        <taxon>Rhabditida</taxon>
        <taxon>Rhabditina</taxon>
        <taxon>Rhabditomorpha</taxon>
        <taxon>Rhabditoidea</taxon>
        <taxon>Rhabditidae</taxon>
        <taxon>Peloderinae</taxon>
        <taxon>Caenorhabditis</taxon>
    </lineage>
</organism>
<evidence type="ECO:0000256" key="9">
    <source>
        <dbReference type="ARBA" id="ARBA00023242"/>
    </source>
</evidence>
<evidence type="ECO:0000256" key="5">
    <source>
        <dbReference type="ARBA" id="ARBA00020594"/>
    </source>
</evidence>
<dbReference type="GO" id="GO:0071821">
    <property type="term" value="C:FANCM-MHF complex"/>
    <property type="evidence" value="ECO:0007669"/>
    <property type="project" value="InterPro"/>
</dbReference>
<keyword evidence="9" id="KW-0539">Nucleus</keyword>
<dbReference type="PANTHER" id="PTHR13539">
    <property type="entry name" value="CALMODULIN-LYSINE N-METHYLTRANSFERASE"/>
    <property type="match status" value="1"/>
</dbReference>
<dbReference type="InterPro" id="IPR025800">
    <property type="entry name" value="CaM-Lys-N-MeTrfase"/>
</dbReference>
<dbReference type="Gene3D" id="3.40.50.150">
    <property type="entry name" value="Vaccinia Virus protein VP39"/>
    <property type="match status" value="1"/>
</dbReference>
<evidence type="ECO:0000256" key="6">
    <source>
        <dbReference type="ARBA" id="ARBA00022490"/>
    </source>
</evidence>